<name>A0A540LM67_MALBA</name>
<gene>
    <name evidence="1" type="ORF">C1H46_026862</name>
</gene>
<reference evidence="1 2" key="1">
    <citation type="journal article" date="2019" name="G3 (Bethesda)">
        <title>Sequencing of a Wild Apple (Malus baccata) Genome Unravels the Differences Between Cultivated and Wild Apple Species Regarding Disease Resistance and Cold Tolerance.</title>
        <authorList>
            <person name="Chen X."/>
        </authorList>
    </citation>
    <scope>NUCLEOTIDE SEQUENCE [LARGE SCALE GENOMIC DNA]</scope>
    <source>
        <strain evidence="2">cv. Shandingzi</strain>
        <tissue evidence="1">Leaves</tissue>
    </source>
</reference>
<proteinExistence type="predicted"/>
<accession>A0A540LM67</accession>
<organism evidence="1 2">
    <name type="scientific">Malus baccata</name>
    <name type="common">Siberian crab apple</name>
    <name type="synonym">Pyrus baccata</name>
    <dbReference type="NCBI Taxonomy" id="106549"/>
    <lineage>
        <taxon>Eukaryota</taxon>
        <taxon>Viridiplantae</taxon>
        <taxon>Streptophyta</taxon>
        <taxon>Embryophyta</taxon>
        <taxon>Tracheophyta</taxon>
        <taxon>Spermatophyta</taxon>
        <taxon>Magnoliopsida</taxon>
        <taxon>eudicotyledons</taxon>
        <taxon>Gunneridae</taxon>
        <taxon>Pentapetalae</taxon>
        <taxon>rosids</taxon>
        <taxon>fabids</taxon>
        <taxon>Rosales</taxon>
        <taxon>Rosaceae</taxon>
        <taxon>Amygdaloideae</taxon>
        <taxon>Maleae</taxon>
        <taxon>Malus</taxon>
    </lineage>
</organism>
<keyword evidence="2" id="KW-1185">Reference proteome</keyword>
<sequence>MVGDEVVARHLLEGNPWLVKGQKDKEAAERSRVQNCFDNSPAPFVLFDVVLDDRQPRLLNLDTVPNLTMHSYTSNDPWNPSNFETHFTNGILTIAVNGISLDKNWCDPDWISLWAFAKMAH</sequence>
<dbReference type="EMBL" id="VIEB01000532">
    <property type="protein sequence ID" value="TQD87563.1"/>
    <property type="molecule type" value="Genomic_DNA"/>
</dbReference>
<evidence type="ECO:0000313" key="2">
    <source>
        <dbReference type="Proteomes" id="UP000315295"/>
    </source>
</evidence>
<evidence type="ECO:0000313" key="1">
    <source>
        <dbReference type="EMBL" id="TQD87563.1"/>
    </source>
</evidence>
<protein>
    <submittedName>
        <fullName evidence="1">Uncharacterized protein</fullName>
    </submittedName>
</protein>
<dbReference type="AlphaFoldDB" id="A0A540LM67"/>
<dbReference type="Proteomes" id="UP000315295">
    <property type="component" value="Unassembled WGS sequence"/>
</dbReference>
<comment type="caution">
    <text evidence="1">The sequence shown here is derived from an EMBL/GenBank/DDBJ whole genome shotgun (WGS) entry which is preliminary data.</text>
</comment>